<feature type="transmembrane region" description="Helical" evidence="12">
    <location>
        <begin position="104"/>
        <end position="127"/>
    </location>
</feature>
<keyword evidence="5 12" id="KW-1003">Cell membrane</keyword>
<dbReference type="Pfam" id="PF06965">
    <property type="entry name" value="Na_H_antiport_1"/>
    <property type="match status" value="1"/>
</dbReference>
<keyword evidence="7 12" id="KW-1133">Transmembrane helix</keyword>
<evidence type="ECO:0000256" key="7">
    <source>
        <dbReference type="ARBA" id="ARBA00022989"/>
    </source>
</evidence>
<dbReference type="InterPro" id="IPR036249">
    <property type="entry name" value="Thioredoxin-like_sf"/>
</dbReference>
<dbReference type="Pfam" id="PF13462">
    <property type="entry name" value="Thioredoxin_4"/>
    <property type="match status" value="1"/>
</dbReference>
<comment type="subcellular location">
    <subcellularLocation>
        <location evidence="1">Cell inner membrane</location>
        <topology evidence="1">Multi-pass membrane protein</topology>
    </subcellularLocation>
    <subcellularLocation>
        <location evidence="12">Cell membrane</location>
        <topology evidence="12">Multi-pass membrane protein</topology>
    </subcellularLocation>
</comment>
<dbReference type="GO" id="GO:0006885">
    <property type="term" value="P:regulation of pH"/>
    <property type="evidence" value="ECO:0007669"/>
    <property type="project" value="UniProtKB-UniRule"/>
</dbReference>
<dbReference type="SUPFAM" id="SSF52833">
    <property type="entry name" value="Thioredoxin-like"/>
    <property type="match status" value="1"/>
</dbReference>
<dbReference type="Gene3D" id="1.20.1530.10">
    <property type="entry name" value="Na+/H+ antiporter like domain"/>
    <property type="match status" value="1"/>
</dbReference>
<feature type="transmembrane region" description="Helical" evidence="12">
    <location>
        <begin position="166"/>
        <end position="186"/>
    </location>
</feature>
<feature type="transmembrane region" description="Helical" evidence="12">
    <location>
        <begin position="406"/>
        <end position="426"/>
    </location>
</feature>
<name>A0A6J4URB5_9ACTN</name>
<evidence type="ECO:0000256" key="11">
    <source>
        <dbReference type="ARBA" id="ARBA00023201"/>
    </source>
</evidence>
<comment type="similarity">
    <text evidence="2">In the N-terminal section; belongs to the NhaA Na(+)/H(+) (TC 2.A.33) antiporter family.</text>
</comment>
<sequence>MAAHARTTELTRAARPLQDFLRTEAGSASLLLAATIVALVWANSPAGDLYRDLWDTEMAVSVGGAELREDLRHWVNDGLMVFFFFVVGLEIRREFAMGELTDRAAAAVAALAALGGMVVPALLYVAINAGGEGARGWGIVMATDIAFVLGLLALLRPPFPAPLRVFLLTLAIIDDIGAIVVIALFYSGAIDVLALAIAVALVPLIFVVNRVRIWRGPAYFFTGLALWVAMYESGVHPTIAGVVLGVLTAVYAPNRGDVERAARLSRSFRQAPTPELARAATLGVADSVSPNERLQTLLHPWTSYVVVPIFALANAGVELSADSISAAAGSAITAGIVVGLVVGKLLGITLASAIAVRSGRGRLPQGLTPLPLTGGAALAGIGFTVSLFVADLAFDDPALQDEAKVGVLVASVIAALLATILFRVAARRDTGDHPERPETLDRAVDPDIDHIRGDADAPLTLVEYGDYECPFCGRATDVVDELFERFGEDELRYVFRHVPNPGRHENAELAAQAAEAAAAQGRFWEMHEALFDHQDALDFDRLIDLAQSLDLDLDRFVDDLQEGVHAEHVRLDAASADASGVRGTPTFFIGDRRHHGPWDADTLAGALVASRPAAERA</sequence>
<comment type="similarity">
    <text evidence="12">Belongs to the NhaA Na(+)/H(+) (TC 2.A.33) antiporter family.</text>
</comment>
<accession>A0A6J4URB5</accession>
<comment type="catalytic activity">
    <reaction evidence="12">
        <text>Na(+)(in) + 2 H(+)(out) = Na(+)(out) + 2 H(+)(in)</text>
        <dbReference type="Rhea" id="RHEA:29251"/>
        <dbReference type="ChEBI" id="CHEBI:15378"/>
        <dbReference type="ChEBI" id="CHEBI:29101"/>
    </reaction>
</comment>
<dbReference type="PANTHER" id="PTHR30341:SF0">
    <property type="entry name" value="NA(+)_H(+) ANTIPORTER NHAA"/>
    <property type="match status" value="1"/>
</dbReference>
<evidence type="ECO:0000256" key="4">
    <source>
        <dbReference type="ARBA" id="ARBA00022449"/>
    </source>
</evidence>
<gene>
    <name evidence="12" type="primary">nhaA</name>
    <name evidence="14" type="ORF">AVDCRST_MAG79-3149</name>
</gene>
<dbReference type="InterPro" id="IPR004670">
    <property type="entry name" value="NhaA"/>
</dbReference>
<dbReference type="Gene3D" id="3.40.30.10">
    <property type="entry name" value="Glutaredoxin"/>
    <property type="match status" value="1"/>
</dbReference>
<evidence type="ECO:0000259" key="13">
    <source>
        <dbReference type="PROSITE" id="PS51352"/>
    </source>
</evidence>
<proteinExistence type="inferred from homology"/>
<comment type="function">
    <text evidence="12">Na(+)/H(+) antiporter that extrudes sodium in exchange for external protons.</text>
</comment>
<dbReference type="InterPro" id="IPR012336">
    <property type="entry name" value="Thioredoxin-like_fold"/>
</dbReference>
<keyword evidence="6 12" id="KW-0812">Transmembrane</keyword>
<reference evidence="14" key="1">
    <citation type="submission" date="2020-02" db="EMBL/GenBank/DDBJ databases">
        <authorList>
            <person name="Meier V. D."/>
        </authorList>
    </citation>
    <scope>NUCLEOTIDE SEQUENCE</scope>
    <source>
        <strain evidence="14">AVDCRST_MAG79</strain>
    </source>
</reference>
<dbReference type="NCBIfam" id="TIGR00773">
    <property type="entry name" value="NhaA"/>
    <property type="match status" value="1"/>
</dbReference>
<evidence type="ECO:0000256" key="9">
    <source>
        <dbReference type="ARBA" id="ARBA00023065"/>
    </source>
</evidence>
<dbReference type="GO" id="GO:0005886">
    <property type="term" value="C:plasma membrane"/>
    <property type="evidence" value="ECO:0007669"/>
    <property type="project" value="UniProtKB-SubCell"/>
</dbReference>
<dbReference type="HAMAP" id="MF_01844">
    <property type="entry name" value="NhaA"/>
    <property type="match status" value="1"/>
</dbReference>
<dbReference type="InterPro" id="IPR023171">
    <property type="entry name" value="Na/H_antiporter_dom_sf"/>
</dbReference>
<dbReference type="AlphaFoldDB" id="A0A6J4URB5"/>
<feature type="transmembrane region" description="Helical" evidence="12">
    <location>
        <begin position="376"/>
        <end position="394"/>
    </location>
</feature>
<evidence type="ECO:0000313" key="14">
    <source>
        <dbReference type="EMBL" id="CAA9556760.1"/>
    </source>
</evidence>
<evidence type="ECO:0000256" key="12">
    <source>
        <dbReference type="HAMAP-Rule" id="MF_01844"/>
    </source>
</evidence>
<keyword evidence="11 12" id="KW-0739">Sodium transport</keyword>
<evidence type="ECO:0000256" key="8">
    <source>
        <dbReference type="ARBA" id="ARBA00023053"/>
    </source>
</evidence>
<feature type="transmembrane region" description="Helical" evidence="12">
    <location>
        <begin position="331"/>
        <end position="356"/>
    </location>
</feature>
<keyword evidence="10 12" id="KW-0472">Membrane</keyword>
<organism evidence="14">
    <name type="scientific">uncultured Thermoleophilia bacterium</name>
    <dbReference type="NCBI Taxonomy" id="1497501"/>
    <lineage>
        <taxon>Bacteria</taxon>
        <taxon>Bacillati</taxon>
        <taxon>Actinomycetota</taxon>
        <taxon>Thermoleophilia</taxon>
        <taxon>environmental samples</taxon>
    </lineage>
</organism>
<dbReference type="PANTHER" id="PTHR30341">
    <property type="entry name" value="SODIUM ION/PROTON ANTIPORTER NHAA-RELATED"/>
    <property type="match status" value="1"/>
</dbReference>
<evidence type="ECO:0000256" key="6">
    <source>
        <dbReference type="ARBA" id="ARBA00022692"/>
    </source>
</evidence>
<feature type="transmembrane region" description="Helical" evidence="12">
    <location>
        <begin position="133"/>
        <end position="154"/>
    </location>
</feature>
<keyword evidence="4 12" id="KW-0050">Antiport</keyword>
<dbReference type="PROSITE" id="PS51352">
    <property type="entry name" value="THIOREDOXIN_2"/>
    <property type="match status" value="1"/>
</dbReference>
<feature type="domain" description="Thioredoxin" evidence="13">
    <location>
        <begin position="415"/>
        <end position="612"/>
    </location>
</feature>
<feature type="transmembrane region" description="Helical" evidence="12">
    <location>
        <begin position="218"/>
        <end position="251"/>
    </location>
</feature>
<evidence type="ECO:0000256" key="3">
    <source>
        <dbReference type="ARBA" id="ARBA00022448"/>
    </source>
</evidence>
<dbReference type="GO" id="GO:0015385">
    <property type="term" value="F:sodium:proton antiporter activity"/>
    <property type="evidence" value="ECO:0007669"/>
    <property type="project" value="UniProtKB-UniRule"/>
</dbReference>
<keyword evidence="3 12" id="KW-0813">Transport</keyword>
<dbReference type="EMBL" id="CADCWC010000506">
    <property type="protein sequence ID" value="CAA9556760.1"/>
    <property type="molecule type" value="Genomic_DNA"/>
</dbReference>
<keyword evidence="9 12" id="KW-0406">Ion transport</keyword>
<evidence type="ECO:0000256" key="2">
    <source>
        <dbReference type="ARBA" id="ARBA00007006"/>
    </source>
</evidence>
<evidence type="ECO:0000256" key="10">
    <source>
        <dbReference type="ARBA" id="ARBA00023136"/>
    </source>
</evidence>
<feature type="transmembrane region" description="Helical" evidence="12">
    <location>
        <begin position="192"/>
        <end position="211"/>
    </location>
</feature>
<evidence type="ECO:0000256" key="5">
    <source>
        <dbReference type="ARBA" id="ARBA00022475"/>
    </source>
</evidence>
<evidence type="ECO:0000256" key="1">
    <source>
        <dbReference type="ARBA" id="ARBA00004429"/>
    </source>
</evidence>
<feature type="transmembrane region" description="Helical" evidence="12">
    <location>
        <begin position="301"/>
        <end position="319"/>
    </location>
</feature>
<feature type="transmembrane region" description="Helical" evidence="12">
    <location>
        <begin position="20"/>
        <end position="42"/>
    </location>
</feature>
<dbReference type="InterPro" id="IPR013766">
    <property type="entry name" value="Thioredoxin_domain"/>
</dbReference>
<keyword evidence="8 12" id="KW-0915">Sodium</keyword>
<protein>
    <recommendedName>
        <fullName evidence="12">Na(+)/H(+) antiporter NhaA</fullName>
    </recommendedName>
    <alternativeName>
        <fullName evidence="12">Sodium/proton antiporter NhaA</fullName>
    </alternativeName>
</protein>